<dbReference type="AlphaFoldDB" id="A0A7R9WWK5"/>
<protein>
    <submittedName>
        <fullName evidence="2">Uncharacterized protein</fullName>
    </submittedName>
</protein>
<feature type="transmembrane region" description="Helical" evidence="1">
    <location>
        <begin position="51"/>
        <end position="70"/>
    </location>
</feature>
<feature type="transmembrane region" description="Helical" evidence="1">
    <location>
        <begin position="155"/>
        <end position="175"/>
    </location>
</feature>
<reference evidence="2" key="1">
    <citation type="submission" date="2021-01" db="EMBL/GenBank/DDBJ databases">
        <authorList>
            <person name="Corre E."/>
            <person name="Pelletier E."/>
            <person name="Niang G."/>
            <person name="Scheremetjew M."/>
            <person name="Finn R."/>
            <person name="Kale V."/>
            <person name="Holt S."/>
            <person name="Cochrane G."/>
            <person name="Meng A."/>
            <person name="Brown T."/>
            <person name="Cohen L."/>
        </authorList>
    </citation>
    <scope>NUCLEOTIDE SEQUENCE</scope>
    <source>
        <strain evidence="2">CCMP3328</strain>
    </source>
</reference>
<keyword evidence="1" id="KW-0812">Transmembrane</keyword>
<accession>A0A7R9WWK5</accession>
<dbReference type="EMBL" id="HBEF01013149">
    <property type="protein sequence ID" value="CAD8336137.1"/>
    <property type="molecule type" value="Transcribed_RNA"/>
</dbReference>
<organism evidence="2">
    <name type="scientific">Craspedostauros australis</name>
    <dbReference type="NCBI Taxonomy" id="1486917"/>
    <lineage>
        <taxon>Eukaryota</taxon>
        <taxon>Sar</taxon>
        <taxon>Stramenopiles</taxon>
        <taxon>Ochrophyta</taxon>
        <taxon>Bacillariophyta</taxon>
        <taxon>Bacillariophyceae</taxon>
        <taxon>Bacillariophycidae</taxon>
        <taxon>Naviculales</taxon>
        <taxon>Naviculaceae</taxon>
        <taxon>Craspedostauros</taxon>
    </lineage>
</organism>
<evidence type="ECO:0000313" key="2">
    <source>
        <dbReference type="EMBL" id="CAD8336137.1"/>
    </source>
</evidence>
<feature type="transmembrane region" description="Helical" evidence="1">
    <location>
        <begin position="115"/>
        <end position="135"/>
    </location>
</feature>
<evidence type="ECO:0000256" key="1">
    <source>
        <dbReference type="SAM" id="Phobius"/>
    </source>
</evidence>
<keyword evidence="1" id="KW-0472">Membrane</keyword>
<proteinExistence type="predicted"/>
<keyword evidence="1" id="KW-1133">Transmembrane helix</keyword>
<name>A0A7R9WWK5_9STRA</name>
<gene>
    <name evidence="2" type="ORF">CAUS1442_LOCUS8265</name>
</gene>
<sequence>MSALPTMSPAAEGNRFVDEQDAPLELKHVSWIRQFKFMQRKSMLLMSRRPILMAMMLFSSIVSVVFGWLLGRPSKNAIYGPVDQCGIITSLERDSDGFEDDDQQITRNDRFRSGFVVALMALGPMLNAICAFLLVHDEFANQLIGVLRGLGLRDSAFWSSWYAAIMMVNVINAALGTITVKSLVRSPADCLRVLRADSCNGTQ</sequence>